<protein>
    <recommendedName>
        <fullName evidence="6">Mitochondrial fission regulator</fullName>
    </recommendedName>
</protein>
<evidence type="ECO:0000256" key="6">
    <source>
        <dbReference type="RuleBase" id="RU369053"/>
    </source>
</evidence>
<keyword evidence="7" id="KW-0175">Coiled coil</keyword>
<dbReference type="GO" id="GO:0000266">
    <property type="term" value="P:mitochondrial fission"/>
    <property type="evidence" value="ECO:0007669"/>
    <property type="project" value="UniProtKB-UniRule"/>
</dbReference>
<feature type="region of interest" description="Disordered" evidence="8">
    <location>
        <begin position="157"/>
        <end position="188"/>
    </location>
</feature>
<reference evidence="9 10" key="2">
    <citation type="submission" date="2017-04" db="EMBL/GenBank/DDBJ databases">
        <title>CpG methylation of centromeres and impact of large insertions on vertebrate speciation.</title>
        <authorList>
            <person name="Ichikawa K."/>
            <person name="Yoshimura J."/>
            <person name="Morishita S."/>
        </authorList>
    </citation>
    <scope>NUCLEOTIDE SEQUENCE</scope>
    <source>
        <strain evidence="9 10">HSOK</strain>
    </source>
</reference>
<accession>A0A3P9JG16</accession>
<reference key="1">
    <citation type="journal article" date="2007" name="Nature">
        <title>The medaka draft genome and insights into vertebrate genome evolution.</title>
        <authorList>
            <person name="Kasahara M."/>
            <person name="Naruse K."/>
            <person name="Sasaki S."/>
            <person name="Nakatani Y."/>
            <person name="Qu W."/>
            <person name="Ahsan B."/>
            <person name="Yamada T."/>
            <person name="Nagayasu Y."/>
            <person name="Doi K."/>
            <person name="Kasai Y."/>
            <person name="Jindo T."/>
            <person name="Kobayashi D."/>
            <person name="Shimada A."/>
            <person name="Toyoda A."/>
            <person name="Kuroki Y."/>
            <person name="Fujiyama A."/>
            <person name="Sasaki T."/>
            <person name="Shimizu A."/>
            <person name="Asakawa S."/>
            <person name="Shimizu N."/>
            <person name="Hashimoto S."/>
            <person name="Yang J."/>
            <person name="Lee Y."/>
            <person name="Matsushima K."/>
            <person name="Sugano S."/>
            <person name="Sakaizumi M."/>
            <person name="Narita T."/>
            <person name="Ohishi K."/>
            <person name="Haga S."/>
            <person name="Ohta F."/>
            <person name="Nomoto H."/>
            <person name="Nogata K."/>
            <person name="Morishita T."/>
            <person name="Endo T."/>
            <person name="Shin-I T."/>
            <person name="Takeda H."/>
            <person name="Morishita S."/>
            <person name="Kohara Y."/>
        </authorList>
    </citation>
    <scope>NUCLEOTIDE SEQUENCE [LARGE SCALE GENOMIC DNA]</scope>
    <source>
        <strain>Hd-rR</strain>
    </source>
</reference>
<organism evidence="9 10">
    <name type="scientific">Oryzias latipes</name>
    <name type="common">Japanese rice fish</name>
    <name type="synonym">Japanese killifish</name>
    <dbReference type="NCBI Taxonomy" id="8090"/>
    <lineage>
        <taxon>Eukaryota</taxon>
        <taxon>Metazoa</taxon>
        <taxon>Chordata</taxon>
        <taxon>Craniata</taxon>
        <taxon>Vertebrata</taxon>
        <taxon>Euteleostomi</taxon>
        <taxon>Actinopterygii</taxon>
        <taxon>Neopterygii</taxon>
        <taxon>Teleostei</taxon>
        <taxon>Neoteleostei</taxon>
        <taxon>Acanthomorphata</taxon>
        <taxon>Ovalentaria</taxon>
        <taxon>Atherinomorphae</taxon>
        <taxon>Beloniformes</taxon>
        <taxon>Adrianichthyidae</taxon>
        <taxon>Oryziinae</taxon>
        <taxon>Oryzias</taxon>
    </lineage>
</organism>
<dbReference type="PANTHER" id="PTHR14215">
    <property type="entry name" value="PROTEIN OF UNKNOWN FUNCTION DUF729"/>
    <property type="match status" value="1"/>
</dbReference>
<feature type="compositionally biased region" description="Pro residues" evidence="8">
    <location>
        <begin position="163"/>
        <end position="188"/>
    </location>
</feature>
<dbReference type="GO" id="GO:0005739">
    <property type="term" value="C:mitochondrion"/>
    <property type="evidence" value="ECO:0007669"/>
    <property type="project" value="UniProtKB-SubCell"/>
</dbReference>
<dbReference type="Proteomes" id="UP000265200">
    <property type="component" value="Chromosome 20"/>
</dbReference>
<dbReference type="InterPro" id="IPR007972">
    <property type="entry name" value="Mtfr1"/>
</dbReference>
<evidence type="ECO:0000256" key="5">
    <source>
        <dbReference type="ARBA" id="ARBA00037378"/>
    </source>
</evidence>
<evidence type="ECO:0000313" key="9">
    <source>
        <dbReference type="Ensembl" id="ENSORLP00015030951.1"/>
    </source>
</evidence>
<evidence type="ECO:0000256" key="7">
    <source>
        <dbReference type="SAM" id="Coils"/>
    </source>
</evidence>
<dbReference type="GO" id="GO:0009060">
    <property type="term" value="P:aerobic respiration"/>
    <property type="evidence" value="ECO:0007669"/>
    <property type="project" value="UniProtKB-UniRule"/>
</dbReference>
<dbReference type="AlphaFoldDB" id="A0A3P9JG16"/>
<reference evidence="9" key="4">
    <citation type="submission" date="2025-09" db="UniProtKB">
        <authorList>
            <consortium name="Ensembl"/>
        </authorList>
    </citation>
    <scope>IDENTIFICATION</scope>
    <source>
        <strain evidence="9">HSOK</strain>
    </source>
</reference>
<comment type="similarity">
    <text evidence="2 6">Belongs to the MTFR1 family.</text>
</comment>
<proteinExistence type="inferred from homology"/>
<dbReference type="Ensembl" id="ENSORLT00015021570.1">
    <property type="protein sequence ID" value="ENSORLP00015030951.1"/>
    <property type="gene ID" value="ENSORLG00015014926.1"/>
</dbReference>
<feature type="coiled-coil region" evidence="7">
    <location>
        <begin position="122"/>
        <end position="149"/>
    </location>
</feature>
<evidence type="ECO:0000256" key="8">
    <source>
        <dbReference type="SAM" id="MobiDB-lite"/>
    </source>
</evidence>
<dbReference type="PANTHER" id="PTHR14215:SF1">
    <property type="entry name" value="MITOCHONDRIAL FISSION REGULATOR 1"/>
    <property type="match status" value="1"/>
</dbReference>
<evidence type="ECO:0000256" key="2">
    <source>
        <dbReference type="ARBA" id="ARBA00005807"/>
    </source>
</evidence>
<keyword evidence="3" id="KW-0809">Transit peptide</keyword>
<comment type="function">
    <text evidence="6">Plays a role in mitochondrial aerobic respiration. Regulates mitochondrial organization and fission.</text>
</comment>
<dbReference type="Pfam" id="PF05308">
    <property type="entry name" value="Mito_fiss_reg"/>
    <property type="match status" value="1"/>
</dbReference>
<comment type="subcellular location">
    <subcellularLocation>
        <location evidence="1 6">Mitochondrion</location>
    </subcellularLocation>
</comment>
<reference evidence="9" key="3">
    <citation type="submission" date="2025-08" db="UniProtKB">
        <authorList>
            <consortium name="Ensembl"/>
        </authorList>
    </citation>
    <scope>IDENTIFICATION</scope>
    <source>
        <strain evidence="9">HSOK</strain>
    </source>
</reference>
<feature type="region of interest" description="Disordered" evidence="8">
    <location>
        <begin position="93"/>
        <end position="112"/>
    </location>
</feature>
<evidence type="ECO:0000256" key="3">
    <source>
        <dbReference type="ARBA" id="ARBA00022946"/>
    </source>
</evidence>
<sequence length="315" mass="34660">MDLAFGSAKPYGSSRSIVRRIGSNLPFGPCPRIHFQLYPYSEDAGVLITTRRHNGLVAGLADIACIDRENEDYSDAPRLDVSQGLMFRAQRHHLQRRPLTRQRSLPSMPEGAPDLQSATVANDEAFQKISLLEAELAELRAQIAQIVLTQERTAQSAAITGVPPHPPPSGSLPPPLPPPPPPPLPPPGLQRTFSAIDLIKERKGKKTDQATVLDSRPAEIPNMLEVLKDLNKVRLRSVNSQPAKEVAKGRSKEPVDAAALIAEALKRKFAHRHRLNSEQDAVEDFKLPIKEVKPQSETPLFGQHMLKATGKRTCL</sequence>
<comment type="function">
    <text evidence="5">May play a role in mitochondrial aerobic respiration. May also regulate mitochondrial organization and fission.</text>
</comment>
<evidence type="ECO:0000313" key="10">
    <source>
        <dbReference type="Proteomes" id="UP000265200"/>
    </source>
</evidence>
<evidence type="ECO:0000256" key="4">
    <source>
        <dbReference type="ARBA" id="ARBA00023128"/>
    </source>
</evidence>
<evidence type="ECO:0000256" key="1">
    <source>
        <dbReference type="ARBA" id="ARBA00004173"/>
    </source>
</evidence>
<keyword evidence="4 6" id="KW-0496">Mitochondrion</keyword>
<name>A0A3P9JG16_ORYLA</name>